<organism evidence="2 3">
    <name type="scientific">Leptospira saintgironsiae</name>
    <dbReference type="NCBI Taxonomy" id="2023183"/>
    <lineage>
        <taxon>Bacteria</taxon>
        <taxon>Pseudomonadati</taxon>
        <taxon>Spirochaetota</taxon>
        <taxon>Spirochaetia</taxon>
        <taxon>Leptospirales</taxon>
        <taxon>Leptospiraceae</taxon>
        <taxon>Leptospira</taxon>
    </lineage>
</organism>
<dbReference type="RefSeq" id="WP_100710650.1">
    <property type="nucleotide sequence ID" value="NZ_NPDR01000005.1"/>
</dbReference>
<evidence type="ECO:0000256" key="1">
    <source>
        <dbReference type="SAM" id="Phobius"/>
    </source>
</evidence>
<feature type="transmembrane region" description="Helical" evidence="1">
    <location>
        <begin position="68"/>
        <end position="89"/>
    </location>
</feature>
<name>A0A2M9YAR3_9LEPT</name>
<accession>A0A2M9YAR3</accession>
<evidence type="ECO:0000313" key="2">
    <source>
        <dbReference type="EMBL" id="PJZ48553.1"/>
    </source>
</evidence>
<feature type="transmembrane region" description="Helical" evidence="1">
    <location>
        <begin position="6"/>
        <end position="25"/>
    </location>
</feature>
<gene>
    <name evidence="2" type="ORF">CH362_12305</name>
</gene>
<dbReference type="Proteomes" id="UP000231926">
    <property type="component" value="Unassembled WGS sequence"/>
</dbReference>
<feature type="transmembrane region" description="Helical" evidence="1">
    <location>
        <begin position="195"/>
        <end position="216"/>
    </location>
</feature>
<keyword evidence="1" id="KW-0472">Membrane</keyword>
<reference evidence="2 3" key="1">
    <citation type="submission" date="2017-07" db="EMBL/GenBank/DDBJ databases">
        <title>Leptospira spp. isolated from tropical soils.</title>
        <authorList>
            <person name="Thibeaux R."/>
            <person name="Iraola G."/>
            <person name="Ferres I."/>
            <person name="Bierque E."/>
            <person name="Girault D."/>
            <person name="Soupe-Gilbert M.-E."/>
            <person name="Picardeau M."/>
            <person name="Goarant C."/>
        </authorList>
    </citation>
    <scope>NUCLEOTIDE SEQUENCE [LARGE SCALE GENOMIC DNA]</scope>
    <source>
        <strain evidence="2 3">FH4-C-A2</strain>
    </source>
</reference>
<dbReference type="OrthoDB" id="318723at2"/>
<keyword evidence="3" id="KW-1185">Reference proteome</keyword>
<feature type="transmembrane region" description="Helical" evidence="1">
    <location>
        <begin position="101"/>
        <end position="120"/>
    </location>
</feature>
<feature type="transmembrane region" description="Helical" evidence="1">
    <location>
        <begin position="255"/>
        <end position="278"/>
    </location>
</feature>
<feature type="transmembrane region" description="Helical" evidence="1">
    <location>
        <begin position="37"/>
        <end position="56"/>
    </location>
</feature>
<feature type="transmembrane region" description="Helical" evidence="1">
    <location>
        <begin position="222"/>
        <end position="243"/>
    </location>
</feature>
<dbReference type="AlphaFoldDB" id="A0A2M9YAR3"/>
<dbReference type="EMBL" id="NPDR01000005">
    <property type="protein sequence ID" value="PJZ48553.1"/>
    <property type="molecule type" value="Genomic_DNA"/>
</dbReference>
<keyword evidence="1" id="KW-0812">Transmembrane</keyword>
<feature type="transmembrane region" description="Helical" evidence="1">
    <location>
        <begin position="378"/>
        <end position="404"/>
    </location>
</feature>
<comment type="caution">
    <text evidence="2">The sequence shown here is derived from an EMBL/GenBank/DDBJ whole genome shotgun (WGS) entry which is preliminary data.</text>
</comment>
<proteinExistence type="predicted"/>
<sequence>MDIFQFSYHSIGYISGTIFTIFLIVSLLKLKSKTRHAWILIGYLLFVLFLNFGFLIRTSLFLPSLSKPACFLIALYTSFSNLGLLYFIYSFFGIDRKRESRIALLAIFSAGMFGFLFYVLKNINSEVSYNFSIQMFEFQEPESTAPMGSIHFLTFIWILIVLVRHNIHLRRELTIETDTDSIVEKKRAVRMSRNFGLAILLHALFSLTYTFYGWGYLSFSNFQLILTSVTSLQLFFYTVLYLNYFPEPSSFMIKILGVSLATVLILLCVVARISFVLIESHYDETRKTEIENLRENLKLGKDHILPKDVLYLISSLDQNNTSRSDSSDRNDPSPISKRMYRVLSLPENKPVYIIWYTFYSEGRIYEIGYPYESYSKMIHSIVSVIALILIFSSIFLILLLPYLIRKGLRDLQIDQKKV</sequence>
<feature type="transmembrane region" description="Helical" evidence="1">
    <location>
        <begin position="145"/>
        <end position="163"/>
    </location>
</feature>
<keyword evidence="1" id="KW-1133">Transmembrane helix</keyword>
<protein>
    <submittedName>
        <fullName evidence="2">HAMP domain-containing protein</fullName>
    </submittedName>
</protein>
<evidence type="ECO:0000313" key="3">
    <source>
        <dbReference type="Proteomes" id="UP000231926"/>
    </source>
</evidence>